<dbReference type="RefSeq" id="XP_056517986.1">
    <property type="nucleotide sequence ID" value="XM_056670187.1"/>
</dbReference>
<dbReference type="GeneID" id="81409357"/>
<dbReference type="AlphaFoldDB" id="A0A9W9GKL4"/>
<keyword evidence="2" id="KW-1185">Reference proteome</keyword>
<organism evidence="1 2">
    <name type="scientific">Penicillium bovifimosum</name>
    <dbReference type="NCBI Taxonomy" id="126998"/>
    <lineage>
        <taxon>Eukaryota</taxon>
        <taxon>Fungi</taxon>
        <taxon>Dikarya</taxon>
        <taxon>Ascomycota</taxon>
        <taxon>Pezizomycotina</taxon>
        <taxon>Eurotiomycetes</taxon>
        <taxon>Eurotiomycetidae</taxon>
        <taxon>Eurotiales</taxon>
        <taxon>Aspergillaceae</taxon>
        <taxon>Penicillium</taxon>
    </lineage>
</organism>
<dbReference type="OrthoDB" id="4346515at2759"/>
<reference evidence="1" key="1">
    <citation type="submission" date="2022-11" db="EMBL/GenBank/DDBJ databases">
        <authorList>
            <person name="Petersen C."/>
        </authorList>
    </citation>
    <scope>NUCLEOTIDE SEQUENCE</scope>
    <source>
        <strain evidence="1">IBT 22155</strain>
    </source>
</reference>
<sequence>MATSILHPTSAATTLRQEILDTIMTVRRLRLMVIIPAAPRRSGSPLPLAFLFIQPFLSDWDELDISWGLSVRAHPDQRQTYIQIDISTFPGARVWEGRGDDFAFPVYVLNSDREGRNWQFYRYATRRTRLDRGLVGEIARLTLGGNEVD</sequence>
<name>A0A9W9GKL4_9EURO</name>
<evidence type="ECO:0000313" key="1">
    <source>
        <dbReference type="EMBL" id="KAJ5121482.1"/>
    </source>
</evidence>
<accession>A0A9W9GKL4</accession>
<dbReference type="EMBL" id="JAPQKL010000007">
    <property type="protein sequence ID" value="KAJ5121482.1"/>
    <property type="molecule type" value="Genomic_DNA"/>
</dbReference>
<gene>
    <name evidence="1" type="ORF">N7515_009443</name>
</gene>
<reference evidence="1" key="2">
    <citation type="journal article" date="2023" name="IMA Fungus">
        <title>Comparative genomic study of the Penicillium genus elucidates a diverse pangenome and 15 lateral gene transfer events.</title>
        <authorList>
            <person name="Petersen C."/>
            <person name="Sorensen T."/>
            <person name="Nielsen M.R."/>
            <person name="Sondergaard T.E."/>
            <person name="Sorensen J.L."/>
            <person name="Fitzpatrick D.A."/>
            <person name="Frisvad J.C."/>
            <person name="Nielsen K.L."/>
        </authorList>
    </citation>
    <scope>NUCLEOTIDE SEQUENCE</scope>
    <source>
        <strain evidence="1">IBT 22155</strain>
    </source>
</reference>
<dbReference type="Proteomes" id="UP001149079">
    <property type="component" value="Unassembled WGS sequence"/>
</dbReference>
<comment type="caution">
    <text evidence="1">The sequence shown here is derived from an EMBL/GenBank/DDBJ whole genome shotgun (WGS) entry which is preliminary data.</text>
</comment>
<protein>
    <submittedName>
        <fullName evidence="1">Uncharacterized protein</fullName>
    </submittedName>
</protein>
<evidence type="ECO:0000313" key="2">
    <source>
        <dbReference type="Proteomes" id="UP001149079"/>
    </source>
</evidence>
<proteinExistence type="predicted"/>